<evidence type="ECO:0000313" key="3">
    <source>
        <dbReference type="Proteomes" id="UP000676967"/>
    </source>
</evidence>
<accession>A0ABM7LZF9</accession>
<evidence type="ECO:0000256" key="1">
    <source>
        <dbReference type="SAM" id="MobiDB-lite"/>
    </source>
</evidence>
<proteinExistence type="predicted"/>
<dbReference type="EMBL" id="AP023356">
    <property type="protein sequence ID" value="BCJ44676.1"/>
    <property type="molecule type" value="Genomic_DNA"/>
</dbReference>
<name>A0ABM7LZF9_9ACTN</name>
<keyword evidence="3" id="KW-1185">Reference proteome</keyword>
<dbReference type="Proteomes" id="UP000676967">
    <property type="component" value="Chromosome"/>
</dbReference>
<protein>
    <recommendedName>
        <fullName evidence="4">Transposase</fullName>
    </recommendedName>
</protein>
<evidence type="ECO:0008006" key="4">
    <source>
        <dbReference type="Google" id="ProtNLM"/>
    </source>
</evidence>
<sequence>MRAGSTAVTSPPSDRFHVLTESNAKGLPDVTVEMVTTEVTGSVMCVVDLATNRSVVNVRQWSRRTLRSVIDWSDKSSADRSGGAWTTQMGSTQKWPTQCESEGPACD</sequence>
<reference evidence="2 3" key="1">
    <citation type="submission" date="2020-08" db="EMBL/GenBank/DDBJ databases">
        <title>Whole genome shotgun sequence of Actinoplanes ianthinogenes NBRC 13996.</title>
        <authorList>
            <person name="Komaki H."/>
            <person name="Tamura T."/>
        </authorList>
    </citation>
    <scope>NUCLEOTIDE SEQUENCE [LARGE SCALE GENOMIC DNA]</scope>
    <source>
        <strain evidence="2 3">NBRC 13996</strain>
    </source>
</reference>
<feature type="region of interest" description="Disordered" evidence="1">
    <location>
        <begin position="73"/>
        <end position="107"/>
    </location>
</feature>
<gene>
    <name evidence="2" type="ORF">Aiant_53330</name>
</gene>
<feature type="compositionally biased region" description="Polar residues" evidence="1">
    <location>
        <begin position="84"/>
        <end position="100"/>
    </location>
</feature>
<evidence type="ECO:0000313" key="2">
    <source>
        <dbReference type="EMBL" id="BCJ44676.1"/>
    </source>
</evidence>
<organism evidence="2 3">
    <name type="scientific">Actinoplanes ianthinogenes</name>
    <dbReference type="NCBI Taxonomy" id="122358"/>
    <lineage>
        <taxon>Bacteria</taxon>
        <taxon>Bacillati</taxon>
        <taxon>Actinomycetota</taxon>
        <taxon>Actinomycetes</taxon>
        <taxon>Micromonosporales</taxon>
        <taxon>Micromonosporaceae</taxon>
        <taxon>Actinoplanes</taxon>
    </lineage>
</organism>